<feature type="non-terminal residue" evidence="1">
    <location>
        <position position="1"/>
    </location>
</feature>
<dbReference type="AlphaFoldDB" id="A0AAV2I8L2"/>
<reference evidence="1 2" key="1">
    <citation type="submission" date="2024-04" db="EMBL/GenBank/DDBJ databases">
        <authorList>
            <consortium name="Genoscope - CEA"/>
            <person name="William W."/>
        </authorList>
    </citation>
    <scope>NUCLEOTIDE SEQUENCE [LARGE SCALE GENOMIC DNA]</scope>
</reference>
<name>A0AAV2I8L2_LYMST</name>
<sequence>QKITLFSSLGKVEVSSVNKSRRLNHTLDNFGCDNVTVYVCQVDGLTSSTRSLTVSMNCPPKILIQRIEDRFHVVESGESSYFSFSVSGWPQNYTFSFEFLENGAIYRARQELYTVHFQPDTPGDGRVNLAMYQIKDSDL</sequence>
<dbReference type="Proteomes" id="UP001497497">
    <property type="component" value="Unassembled WGS sequence"/>
</dbReference>
<dbReference type="EMBL" id="CAXITT010000479">
    <property type="protein sequence ID" value="CAL1542294.1"/>
    <property type="molecule type" value="Genomic_DNA"/>
</dbReference>
<accession>A0AAV2I8L2</accession>
<proteinExistence type="predicted"/>
<organism evidence="1 2">
    <name type="scientific">Lymnaea stagnalis</name>
    <name type="common">Great pond snail</name>
    <name type="synonym">Helix stagnalis</name>
    <dbReference type="NCBI Taxonomy" id="6523"/>
    <lineage>
        <taxon>Eukaryota</taxon>
        <taxon>Metazoa</taxon>
        <taxon>Spiralia</taxon>
        <taxon>Lophotrochozoa</taxon>
        <taxon>Mollusca</taxon>
        <taxon>Gastropoda</taxon>
        <taxon>Heterobranchia</taxon>
        <taxon>Euthyneura</taxon>
        <taxon>Panpulmonata</taxon>
        <taxon>Hygrophila</taxon>
        <taxon>Lymnaeoidea</taxon>
        <taxon>Lymnaeidae</taxon>
        <taxon>Lymnaea</taxon>
    </lineage>
</organism>
<gene>
    <name evidence="1" type="ORF">GSLYS_00015888001</name>
</gene>
<keyword evidence="2" id="KW-1185">Reference proteome</keyword>
<comment type="caution">
    <text evidence="1">The sequence shown here is derived from an EMBL/GenBank/DDBJ whole genome shotgun (WGS) entry which is preliminary data.</text>
</comment>
<feature type="non-terminal residue" evidence="1">
    <location>
        <position position="139"/>
    </location>
</feature>
<evidence type="ECO:0000313" key="1">
    <source>
        <dbReference type="EMBL" id="CAL1542294.1"/>
    </source>
</evidence>
<protein>
    <submittedName>
        <fullName evidence="1">Uncharacterized protein</fullName>
    </submittedName>
</protein>
<evidence type="ECO:0000313" key="2">
    <source>
        <dbReference type="Proteomes" id="UP001497497"/>
    </source>
</evidence>